<evidence type="ECO:0000313" key="1">
    <source>
        <dbReference type="EMBL" id="QDV23529.1"/>
    </source>
</evidence>
<dbReference type="KEGG" id="ahel:Q31a_18300"/>
<sequence>MGAARIHFVLRFTWERSVFVHPEFHDLGFFGNDSSVEGEWGGSVSIQNSIKFGIFSNNSKHRFISLSLLDTDSLLLSTVDIEYQAALYRGTLKPRRNEWRQGVGGGFASSHACNA</sequence>
<reference evidence="1 2" key="1">
    <citation type="submission" date="2019-02" db="EMBL/GenBank/DDBJ databases">
        <title>Deep-cultivation of Planctomycetes and their phenomic and genomic characterization uncovers novel biology.</title>
        <authorList>
            <person name="Wiegand S."/>
            <person name="Jogler M."/>
            <person name="Boedeker C."/>
            <person name="Pinto D."/>
            <person name="Vollmers J."/>
            <person name="Rivas-Marin E."/>
            <person name="Kohn T."/>
            <person name="Peeters S.H."/>
            <person name="Heuer A."/>
            <person name="Rast P."/>
            <person name="Oberbeckmann S."/>
            <person name="Bunk B."/>
            <person name="Jeske O."/>
            <person name="Meyerdierks A."/>
            <person name="Storesund J.E."/>
            <person name="Kallscheuer N."/>
            <person name="Luecker S."/>
            <person name="Lage O.M."/>
            <person name="Pohl T."/>
            <person name="Merkel B.J."/>
            <person name="Hornburger P."/>
            <person name="Mueller R.-W."/>
            <person name="Bruemmer F."/>
            <person name="Labrenz M."/>
            <person name="Spormann A.M."/>
            <person name="Op den Camp H."/>
            <person name="Overmann J."/>
            <person name="Amann R."/>
            <person name="Jetten M.S.M."/>
            <person name="Mascher T."/>
            <person name="Medema M.H."/>
            <person name="Devos D.P."/>
            <person name="Kaster A.-K."/>
            <person name="Ovreas L."/>
            <person name="Rohde M."/>
            <person name="Galperin M.Y."/>
            <person name="Jogler C."/>
        </authorList>
    </citation>
    <scope>NUCLEOTIDE SEQUENCE [LARGE SCALE GENOMIC DNA]</scope>
    <source>
        <strain evidence="1 2">Q31a</strain>
    </source>
</reference>
<protein>
    <submittedName>
        <fullName evidence="1">Uncharacterized protein</fullName>
    </submittedName>
</protein>
<name>A0A518G4R1_9BACT</name>
<keyword evidence="2" id="KW-1185">Reference proteome</keyword>
<gene>
    <name evidence="1" type="ORF">Q31a_18300</name>
</gene>
<dbReference type="Proteomes" id="UP000318017">
    <property type="component" value="Chromosome"/>
</dbReference>
<dbReference type="AlphaFoldDB" id="A0A518G4R1"/>
<accession>A0A518G4R1</accession>
<proteinExistence type="predicted"/>
<dbReference type="EMBL" id="CP036298">
    <property type="protein sequence ID" value="QDV23529.1"/>
    <property type="molecule type" value="Genomic_DNA"/>
</dbReference>
<organism evidence="1 2">
    <name type="scientific">Aureliella helgolandensis</name>
    <dbReference type="NCBI Taxonomy" id="2527968"/>
    <lineage>
        <taxon>Bacteria</taxon>
        <taxon>Pseudomonadati</taxon>
        <taxon>Planctomycetota</taxon>
        <taxon>Planctomycetia</taxon>
        <taxon>Pirellulales</taxon>
        <taxon>Pirellulaceae</taxon>
        <taxon>Aureliella</taxon>
    </lineage>
</organism>
<evidence type="ECO:0000313" key="2">
    <source>
        <dbReference type="Proteomes" id="UP000318017"/>
    </source>
</evidence>